<dbReference type="InterPro" id="IPR023827">
    <property type="entry name" value="Peptidase_S8_Asp-AS"/>
</dbReference>
<dbReference type="InterPro" id="IPR023828">
    <property type="entry name" value="Peptidase_S8_Ser-AS"/>
</dbReference>
<feature type="active site" description="Charge relay system" evidence="9">
    <location>
        <position position="360"/>
    </location>
</feature>
<evidence type="ECO:0000256" key="5">
    <source>
        <dbReference type="ARBA" id="ARBA00022670"/>
    </source>
</evidence>
<comment type="similarity">
    <text evidence="3 9 10">Belongs to the peptidase S8 family.</text>
</comment>
<dbReference type="Proteomes" id="UP000789845">
    <property type="component" value="Unassembled WGS sequence"/>
</dbReference>
<evidence type="ECO:0000256" key="1">
    <source>
        <dbReference type="ARBA" id="ARBA00001913"/>
    </source>
</evidence>
<dbReference type="RefSeq" id="WP_230496926.1">
    <property type="nucleotide sequence ID" value="NZ_CAKJTG010000011.1"/>
</dbReference>
<dbReference type="GO" id="GO:0004252">
    <property type="term" value="F:serine-type endopeptidase activity"/>
    <property type="evidence" value="ECO:0007669"/>
    <property type="project" value="UniProtKB-UniRule"/>
</dbReference>
<feature type="active site" description="Charge relay system" evidence="9">
    <location>
        <position position="181"/>
    </location>
</feature>
<sequence>MKKRRAIGSAVLSLAMGVSLFATGAIAKQPESQDSFRVLIQGTNSEKAKVKDHYGVRLDFGTEGFTTTVNGNQYQALLKNKNINISEVSEVTLDYMKEAAAKPGGSTGSGPSDRTPWGIEAIYNNSSIQATSGGNGVTVAVLDTGVNINHKDLVGQAEQCKDFTQRTAPLVNNICTDKNGHGTHVAGSVLAHGGSDNTGIYGVAPEADLWAYKVLNDRGSGYSDDIANAIRHVADEATRTNTKVIISMSLGSSSKDSLIASAVDYAYGKGVLVVAAAGNDGPTANTIGYPGALPNAIAVAALENVQQNGTYRVADFSSRGNPDTDGDYVIGERDVEISAPGRAIESTWSDGAYNTISGTSMATPHVSGLAAKIWAANPTLNNVTLRQNLQANAKKYDVLSGTGAASGDDYASGFGFARVNQ</sequence>
<dbReference type="SUPFAM" id="SSF52743">
    <property type="entry name" value="Subtilisin-like"/>
    <property type="match status" value="1"/>
</dbReference>
<keyword evidence="7 9" id="KW-0720">Serine protease</keyword>
<evidence type="ECO:0000256" key="3">
    <source>
        <dbReference type="ARBA" id="ARBA00011073"/>
    </source>
</evidence>
<dbReference type="PANTHER" id="PTHR43806">
    <property type="entry name" value="PEPTIDASE S8"/>
    <property type="match status" value="1"/>
</dbReference>
<dbReference type="InterPro" id="IPR022398">
    <property type="entry name" value="Peptidase_S8_His-AS"/>
</dbReference>
<accession>A0A9C7LBL7</accession>
<keyword evidence="6 9" id="KW-0378">Hydrolase</keyword>
<evidence type="ECO:0000256" key="7">
    <source>
        <dbReference type="ARBA" id="ARBA00022825"/>
    </source>
</evidence>
<dbReference type="InterPro" id="IPR050131">
    <property type="entry name" value="Peptidase_S8_subtilisin-like"/>
</dbReference>
<dbReference type="EC" id="3.4.21.62" evidence="13"/>
<feature type="active site" description="Charge relay system" evidence="9">
    <location>
        <position position="143"/>
    </location>
</feature>
<dbReference type="Gene3D" id="3.40.50.200">
    <property type="entry name" value="Peptidase S8/S53 domain"/>
    <property type="match status" value="1"/>
</dbReference>
<dbReference type="InterPro" id="IPR015500">
    <property type="entry name" value="Peptidase_S8_subtilisin-rel"/>
</dbReference>
<keyword evidence="5 9" id="KW-0645">Protease</keyword>
<dbReference type="PROSITE" id="PS00137">
    <property type="entry name" value="SUBTILASE_HIS"/>
    <property type="match status" value="1"/>
</dbReference>
<evidence type="ECO:0000313" key="13">
    <source>
        <dbReference type="EMBL" id="CAG9608685.1"/>
    </source>
</evidence>
<dbReference type="GO" id="GO:0006508">
    <property type="term" value="P:proteolysis"/>
    <property type="evidence" value="ECO:0007669"/>
    <property type="project" value="UniProtKB-KW"/>
</dbReference>
<evidence type="ECO:0000256" key="6">
    <source>
        <dbReference type="ARBA" id="ARBA00022801"/>
    </source>
</evidence>
<comment type="subcellular location">
    <subcellularLocation>
        <location evidence="2">Secreted</location>
    </subcellularLocation>
</comment>
<evidence type="ECO:0000256" key="9">
    <source>
        <dbReference type="PROSITE-ProRule" id="PRU01240"/>
    </source>
</evidence>
<dbReference type="InterPro" id="IPR000209">
    <property type="entry name" value="Peptidase_S8/S53_dom"/>
</dbReference>
<comment type="cofactor">
    <cofactor evidence="1">
        <name>Ca(2+)</name>
        <dbReference type="ChEBI" id="CHEBI:29108"/>
    </cofactor>
</comment>
<feature type="domain" description="Peptidase S8/S53" evidence="12">
    <location>
        <begin position="134"/>
        <end position="396"/>
    </location>
</feature>
<dbReference type="PRINTS" id="PR00723">
    <property type="entry name" value="SUBTILISIN"/>
</dbReference>
<name>A0A9C7LBL7_9BACI</name>
<evidence type="ECO:0000256" key="11">
    <source>
        <dbReference type="SAM" id="SignalP"/>
    </source>
</evidence>
<feature type="signal peptide" evidence="11">
    <location>
        <begin position="1"/>
        <end position="27"/>
    </location>
</feature>
<evidence type="ECO:0000313" key="14">
    <source>
        <dbReference type="Proteomes" id="UP000789845"/>
    </source>
</evidence>
<dbReference type="PROSITE" id="PS51892">
    <property type="entry name" value="SUBTILASE"/>
    <property type="match status" value="1"/>
</dbReference>
<keyword evidence="8" id="KW-0106">Calcium</keyword>
<organism evidence="13 14">
    <name type="scientific">Pseudoneobacillus rhizosphaerae</name>
    <dbReference type="NCBI Taxonomy" id="2880968"/>
    <lineage>
        <taxon>Bacteria</taxon>
        <taxon>Bacillati</taxon>
        <taxon>Bacillota</taxon>
        <taxon>Bacilli</taxon>
        <taxon>Bacillales</taxon>
        <taxon>Bacillaceae</taxon>
        <taxon>Pseudoneobacillus</taxon>
    </lineage>
</organism>
<evidence type="ECO:0000256" key="10">
    <source>
        <dbReference type="RuleBase" id="RU003355"/>
    </source>
</evidence>
<dbReference type="PROSITE" id="PS00136">
    <property type="entry name" value="SUBTILASE_ASP"/>
    <property type="match status" value="1"/>
</dbReference>
<dbReference type="InterPro" id="IPR036852">
    <property type="entry name" value="Peptidase_S8/S53_dom_sf"/>
</dbReference>
<dbReference type="PROSITE" id="PS00138">
    <property type="entry name" value="SUBTILASE_SER"/>
    <property type="match status" value="1"/>
</dbReference>
<evidence type="ECO:0000256" key="8">
    <source>
        <dbReference type="ARBA" id="ARBA00022837"/>
    </source>
</evidence>
<dbReference type="GO" id="GO:0005576">
    <property type="term" value="C:extracellular region"/>
    <property type="evidence" value="ECO:0007669"/>
    <property type="project" value="UniProtKB-SubCell"/>
</dbReference>
<protein>
    <submittedName>
        <fullName evidence="13">Subtilisin</fullName>
        <ecNumber evidence="13">3.4.21.62</ecNumber>
    </submittedName>
</protein>
<proteinExistence type="inferred from homology"/>
<dbReference type="AlphaFoldDB" id="A0A9C7LBL7"/>
<keyword evidence="14" id="KW-1185">Reference proteome</keyword>
<evidence type="ECO:0000256" key="2">
    <source>
        <dbReference type="ARBA" id="ARBA00004613"/>
    </source>
</evidence>
<dbReference type="Pfam" id="PF00082">
    <property type="entry name" value="Peptidase_S8"/>
    <property type="match status" value="1"/>
</dbReference>
<dbReference type="PANTHER" id="PTHR43806:SF11">
    <property type="entry name" value="CEREVISIN-RELATED"/>
    <property type="match status" value="1"/>
</dbReference>
<gene>
    <name evidence="13" type="primary">sub1_2</name>
    <name evidence="13" type="ORF">NEOCIP111885_02402</name>
</gene>
<feature type="chain" id="PRO_5039148848" evidence="11">
    <location>
        <begin position="28"/>
        <end position="421"/>
    </location>
</feature>
<keyword evidence="4" id="KW-0964">Secreted</keyword>
<reference evidence="13" key="1">
    <citation type="submission" date="2021-10" db="EMBL/GenBank/DDBJ databases">
        <authorList>
            <person name="Criscuolo A."/>
        </authorList>
    </citation>
    <scope>NUCLEOTIDE SEQUENCE</scope>
    <source>
        <strain evidence="13">CIP111885</strain>
    </source>
</reference>
<dbReference type="EMBL" id="CAKJTG010000011">
    <property type="protein sequence ID" value="CAG9608685.1"/>
    <property type="molecule type" value="Genomic_DNA"/>
</dbReference>
<comment type="caution">
    <text evidence="13">The sequence shown here is derived from an EMBL/GenBank/DDBJ whole genome shotgun (WGS) entry which is preliminary data.</text>
</comment>
<evidence type="ECO:0000259" key="12">
    <source>
        <dbReference type="Pfam" id="PF00082"/>
    </source>
</evidence>
<evidence type="ECO:0000256" key="4">
    <source>
        <dbReference type="ARBA" id="ARBA00022525"/>
    </source>
</evidence>
<keyword evidence="11" id="KW-0732">Signal</keyword>